<evidence type="ECO:0000256" key="7">
    <source>
        <dbReference type="SAM" id="SignalP"/>
    </source>
</evidence>
<dbReference type="Proteomes" id="UP000646365">
    <property type="component" value="Unassembled WGS sequence"/>
</dbReference>
<sequence length="255" mass="28002">MRLALTAVLIAAAVGIAGHAQAQDKVRIATEGAYAPFNYKAPDGTLEGFDVDIAKALCDHAHLECLIVAQDWDGIIPGLLAKKYDAIVASMSITDERKKKVDFTDKYYQTPARFVEKKGADFTISKEGLKGKTIGAQRSTIHAQYLQENYADVADIKLYDSQENADLDLTAGRLDLVLADSIVLLEGFLNKPEGQDFEFVGPELKDPKWFGEGAGIAVRPGDTKLKDAFDKALAEIRKDGTYDKIDAKYFPFSIY</sequence>
<gene>
    <name evidence="9" type="ORF">GCM10011611_44510</name>
</gene>
<dbReference type="PANTHER" id="PTHR35936:SF17">
    <property type="entry name" value="ARGININE-BINDING EXTRACELLULAR PROTEIN ARTP"/>
    <property type="match status" value="1"/>
</dbReference>
<protein>
    <submittedName>
        <fullName evidence="9">ABC transporter substrate-binding protein</fullName>
    </submittedName>
</protein>
<reference evidence="9" key="2">
    <citation type="submission" date="2020-09" db="EMBL/GenBank/DDBJ databases">
        <authorList>
            <person name="Sun Q."/>
            <person name="Zhou Y."/>
        </authorList>
    </citation>
    <scope>NUCLEOTIDE SEQUENCE</scope>
    <source>
        <strain evidence="9">CGMCC 1.15725</strain>
    </source>
</reference>
<comment type="subcellular location">
    <subcellularLocation>
        <location evidence="1">Periplasm</location>
    </subcellularLocation>
</comment>
<feature type="chain" id="PRO_5035205843" evidence="7">
    <location>
        <begin position="23"/>
        <end position="255"/>
    </location>
</feature>
<reference evidence="9" key="1">
    <citation type="journal article" date="2014" name="Int. J. Syst. Evol. Microbiol.">
        <title>Complete genome sequence of Corynebacterium casei LMG S-19264T (=DSM 44701T), isolated from a smear-ripened cheese.</title>
        <authorList>
            <consortium name="US DOE Joint Genome Institute (JGI-PGF)"/>
            <person name="Walter F."/>
            <person name="Albersmeier A."/>
            <person name="Kalinowski J."/>
            <person name="Ruckert C."/>
        </authorList>
    </citation>
    <scope>NUCLEOTIDE SEQUENCE</scope>
    <source>
        <strain evidence="9">CGMCC 1.15725</strain>
    </source>
</reference>
<dbReference type="PROSITE" id="PS01039">
    <property type="entry name" value="SBP_BACTERIAL_3"/>
    <property type="match status" value="1"/>
</dbReference>
<dbReference type="SMART" id="SM00062">
    <property type="entry name" value="PBPb"/>
    <property type="match status" value="1"/>
</dbReference>
<evidence type="ECO:0000256" key="6">
    <source>
        <dbReference type="RuleBase" id="RU003744"/>
    </source>
</evidence>
<evidence type="ECO:0000256" key="3">
    <source>
        <dbReference type="ARBA" id="ARBA00022448"/>
    </source>
</evidence>
<accession>A0A8J3E571</accession>
<feature type="domain" description="Solute-binding protein family 3/N-terminal" evidence="8">
    <location>
        <begin position="25"/>
        <end position="253"/>
    </location>
</feature>
<comment type="similarity">
    <text evidence="2 6">Belongs to the bacterial solute-binding protein 3 family.</text>
</comment>
<keyword evidence="3" id="KW-0813">Transport</keyword>
<keyword evidence="4 7" id="KW-0732">Signal</keyword>
<name>A0A8J3E571_9PROT</name>
<dbReference type="AlphaFoldDB" id="A0A8J3E571"/>
<evidence type="ECO:0000256" key="4">
    <source>
        <dbReference type="ARBA" id="ARBA00022729"/>
    </source>
</evidence>
<dbReference type="NCBIfam" id="TIGR01096">
    <property type="entry name" value="3A0103s03R"/>
    <property type="match status" value="1"/>
</dbReference>
<dbReference type="Gene3D" id="3.40.190.10">
    <property type="entry name" value="Periplasmic binding protein-like II"/>
    <property type="match status" value="2"/>
</dbReference>
<keyword evidence="10" id="KW-1185">Reference proteome</keyword>
<dbReference type="GO" id="GO:0030288">
    <property type="term" value="C:outer membrane-bounded periplasmic space"/>
    <property type="evidence" value="ECO:0007669"/>
    <property type="project" value="InterPro"/>
</dbReference>
<evidence type="ECO:0000313" key="10">
    <source>
        <dbReference type="Proteomes" id="UP000646365"/>
    </source>
</evidence>
<dbReference type="CDD" id="cd13703">
    <property type="entry name" value="PBP2_HisJ_LAO"/>
    <property type="match status" value="1"/>
</dbReference>
<evidence type="ECO:0000259" key="8">
    <source>
        <dbReference type="SMART" id="SM00062"/>
    </source>
</evidence>
<dbReference type="Pfam" id="PF00497">
    <property type="entry name" value="SBP_bac_3"/>
    <property type="match status" value="1"/>
</dbReference>
<dbReference type="SUPFAM" id="SSF53850">
    <property type="entry name" value="Periplasmic binding protein-like II"/>
    <property type="match status" value="1"/>
</dbReference>
<evidence type="ECO:0000256" key="5">
    <source>
        <dbReference type="ARBA" id="ARBA00022764"/>
    </source>
</evidence>
<dbReference type="EMBL" id="BMJQ01000012">
    <property type="protein sequence ID" value="GGF33386.1"/>
    <property type="molecule type" value="Genomic_DNA"/>
</dbReference>
<organism evidence="9 10">
    <name type="scientific">Aliidongia dinghuensis</name>
    <dbReference type="NCBI Taxonomy" id="1867774"/>
    <lineage>
        <taxon>Bacteria</taxon>
        <taxon>Pseudomonadati</taxon>
        <taxon>Pseudomonadota</taxon>
        <taxon>Alphaproteobacteria</taxon>
        <taxon>Rhodospirillales</taxon>
        <taxon>Dongiaceae</taxon>
        <taxon>Aliidongia</taxon>
    </lineage>
</organism>
<dbReference type="InterPro" id="IPR001638">
    <property type="entry name" value="Solute-binding_3/MltF_N"/>
</dbReference>
<dbReference type="RefSeq" id="WP_189049900.1">
    <property type="nucleotide sequence ID" value="NZ_BMJQ01000012.1"/>
</dbReference>
<comment type="caution">
    <text evidence="9">The sequence shown here is derived from an EMBL/GenBank/DDBJ whole genome shotgun (WGS) entry which is preliminary data.</text>
</comment>
<evidence type="ECO:0000256" key="2">
    <source>
        <dbReference type="ARBA" id="ARBA00010333"/>
    </source>
</evidence>
<proteinExistence type="inferred from homology"/>
<dbReference type="InterPro" id="IPR005768">
    <property type="entry name" value="Lys_Arg_Orn-bd"/>
</dbReference>
<dbReference type="PANTHER" id="PTHR35936">
    <property type="entry name" value="MEMBRANE-BOUND LYTIC MUREIN TRANSGLYCOSYLASE F"/>
    <property type="match status" value="1"/>
</dbReference>
<feature type="signal peptide" evidence="7">
    <location>
        <begin position="1"/>
        <end position="22"/>
    </location>
</feature>
<evidence type="ECO:0000256" key="1">
    <source>
        <dbReference type="ARBA" id="ARBA00004418"/>
    </source>
</evidence>
<dbReference type="InterPro" id="IPR018313">
    <property type="entry name" value="SBP_3_CS"/>
</dbReference>
<keyword evidence="5" id="KW-0574">Periplasm</keyword>
<evidence type="ECO:0000313" key="9">
    <source>
        <dbReference type="EMBL" id="GGF33386.1"/>
    </source>
</evidence>